<protein>
    <submittedName>
        <fullName evidence="1">Uncharacterized protein</fullName>
    </submittedName>
</protein>
<organism evidence="1 2">
    <name type="scientific">Neptunomonas antarctica</name>
    <dbReference type="NCBI Taxonomy" id="619304"/>
    <lineage>
        <taxon>Bacteria</taxon>
        <taxon>Pseudomonadati</taxon>
        <taxon>Pseudomonadota</taxon>
        <taxon>Gammaproteobacteria</taxon>
        <taxon>Oceanospirillales</taxon>
        <taxon>Oceanospirillaceae</taxon>
        <taxon>Neptunomonas</taxon>
    </lineage>
</organism>
<reference evidence="2" key="1">
    <citation type="submission" date="2017-01" db="EMBL/GenBank/DDBJ databases">
        <authorList>
            <person name="Varghese N."/>
            <person name="Submissions S."/>
        </authorList>
    </citation>
    <scope>NUCLEOTIDE SEQUENCE [LARGE SCALE GENOMIC DNA]</scope>
    <source>
        <strain evidence="2">DSM 22306</strain>
    </source>
</reference>
<dbReference type="Proteomes" id="UP000185999">
    <property type="component" value="Unassembled WGS sequence"/>
</dbReference>
<dbReference type="STRING" id="619304.SAMN05421760_11211"/>
<accession>A0A1N7P125</accession>
<evidence type="ECO:0000313" key="2">
    <source>
        <dbReference type="Proteomes" id="UP000185999"/>
    </source>
</evidence>
<evidence type="ECO:0000313" key="1">
    <source>
        <dbReference type="EMBL" id="SIT04258.1"/>
    </source>
</evidence>
<dbReference type="AlphaFoldDB" id="A0A1N7P125"/>
<gene>
    <name evidence="1" type="ORF">SAMN05421760_11211</name>
</gene>
<name>A0A1N7P125_9GAMM</name>
<sequence>MTELNKFHVPACELACKYLFITESSAIESM</sequence>
<dbReference type="EMBL" id="FTOE01000012">
    <property type="protein sequence ID" value="SIT04258.1"/>
    <property type="molecule type" value="Genomic_DNA"/>
</dbReference>
<proteinExistence type="predicted"/>
<keyword evidence="2" id="KW-1185">Reference proteome</keyword>